<keyword evidence="3" id="KW-1185">Reference proteome</keyword>
<feature type="domain" description="Reverse transcriptase Ty1/copia-type" evidence="1">
    <location>
        <begin position="6"/>
        <end position="94"/>
    </location>
</feature>
<accession>A0ABQ5IHC6</accession>
<dbReference type="CDD" id="cd09272">
    <property type="entry name" value="RNase_HI_RT_Ty1"/>
    <property type="match status" value="1"/>
</dbReference>
<reference evidence="2" key="2">
    <citation type="submission" date="2022-01" db="EMBL/GenBank/DDBJ databases">
        <authorList>
            <person name="Yamashiro T."/>
            <person name="Shiraishi A."/>
            <person name="Satake H."/>
            <person name="Nakayama K."/>
        </authorList>
    </citation>
    <scope>NUCLEOTIDE SEQUENCE</scope>
</reference>
<dbReference type="InterPro" id="IPR013103">
    <property type="entry name" value="RVT_2"/>
</dbReference>
<protein>
    <submittedName>
        <fullName evidence="2">Retrotransposon protein, putative, ty1-copia subclass</fullName>
    </submittedName>
</protein>
<reference evidence="2" key="1">
    <citation type="journal article" date="2022" name="Int. J. Mol. Sci.">
        <title>Draft Genome of Tanacetum Coccineum: Genomic Comparison of Closely Related Tanacetum-Family Plants.</title>
        <authorList>
            <person name="Yamashiro T."/>
            <person name="Shiraishi A."/>
            <person name="Nakayama K."/>
            <person name="Satake H."/>
        </authorList>
    </citation>
    <scope>NUCLEOTIDE SEQUENCE</scope>
</reference>
<dbReference type="EMBL" id="BQNB010020738">
    <property type="protein sequence ID" value="GJT99104.1"/>
    <property type="molecule type" value="Genomic_DNA"/>
</dbReference>
<evidence type="ECO:0000259" key="1">
    <source>
        <dbReference type="Pfam" id="PF07727"/>
    </source>
</evidence>
<evidence type="ECO:0000313" key="3">
    <source>
        <dbReference type="Proteomes" id="UP001151760"/>
    </source>
</evidence>
<organism evidence="2 3">
    <name type="scientific">Tanacetum coccineum</name>
    <dbReference type="NCBI Taxonomy" id="301880"/>
    <lineage>
        <taxon>Eukaryota</taxon>
        <taxon>Viridiplantae</taxon>
        <taxon>Streptophyta</taxon>
        <taxon>Embryophyta</taxon>
        <taxon>Tracheophyta</taxon>
        <taxon>Spermatophyta</taxon>
        <taxon>Magnoliopsida</taxon>
        <taxon>eudicotyledons</taxon>
        <taxon>Gunneridae</taxon>
        <taxon>Pentapetalae</taxon>
        <taxon>asterids</taxon>
        <taxon>campanulids</taxon>
        <taxon>Asterales</taxon>
        <taxon>Asteraceae</taxon>
        <taxon>Asteroideae</taxon>
        <taxon>Anthemideae</taxon>
        <taxon>Anthemidinae</taxon>
        <taxon>Tanacetum</taxon>
    </lineage>
</organism>
<dbReference type="Pfam" id="PF07727">
    <property type="entry name" value="RVT_2"/>
    <property type="match status" value="1"/>
</dbReference>
<sequence>MDGAVHTYKARLVAKGYTQTPGIDYEETFSPVADIRAIRILIAIAAYYDYEIWQMDVKITFLNGYLNEEIYMEKPKGFVNPKYPNRRFRMENSKRGSIPMQEKLRLSKSQGASTPAELKRIQNVPYASAVGFIMVSCYTDAGYLTDADDLKSQTRYVFVLNGGAVDWKSAKQSIFATSSVEAEYIASYDASKEAVWVRKFIYGLGVVPTIEKPINMYCDNTGAIAIAKESRITKEKVHTDDNLADPFTKALAFPKHSEHTRNIRMLPASSLM</sequence>
<dbReference type="Proteomes" id="UP001151760">
    <property type="component" value="Unassembled WGS sequence"/>
</dbReference>
<name>A0ABQ5IHC6_9ASTR</name>
<gene>
    <name evidence="2" type="ORF">Tco_1094622</name>
</gene>
<dbReference type="PANTHER" id="PTHR11439:SF496">
    <property type="entry name" value="RNA-DIRECTED DNA POLYMERASE"/>
    <property type="match status" value="1"/>
</dbReference>
<comment type="caution">
    <text evidence="2">The sequence shown here is derived from an EMBL/GenBank/DDBJ whole genome shotgun (WGS) entry which is preliminary data.</text>
</comment>
<evidence type="ECO:0000313" key="2">
    <source>
        <dbReference type="EMBL" id="GJT99104.1"/>
    </source>
</evidence>
<proteinExistence type="predicted"/>
<dbReference type="PANTHER" id="PTHR11439">
    <property type="entry name" value="GAG-POL-RELATED RETROTRANSPOSON"/>
    <property type="match status" value="1"/>
</dbReference>